<dbReference type="EMBL" id="JAUSQZ010000001">
    <property type="protein sequence ID" value="MDP9830910.1"/>
    <property type="molecule type" value="Genomic_DNA"/>
</dbReference>
<evidence type="ECO:0008006" key="3">
    <source>
        <dbReference type="Google" id="ProtNLM"/>
    </source>
</evidence>
<reference evidence="1 2" key="1">
    <citation type="submission" date="2023-07" db="EMBL/GenBank/DDBJ databases">
        <title>Sequencing the genomes of 1000 actinobacteria strains.</title>
        <authorList>
            <person name="Klenk H.-P."/>
        </authorList>
    </citation>
    <scope>NUCLEOTIDE SEQUENCE [LARGE SCALE GENOMIC DNA]</scope>
    <source>
        <strain evidence="1 2">DSM 44388</strain>
    </source>
</reference>
<dbReference type="Proteomes" id="UP001235712">
    <property type="component" value="Unassembled WGS sequence"/>
</dbReference>
<sequence>MTLEKARQILESAALSIGEPVEAATSTGRFADGGWYKWEVAGAFDASSVEGLVNRLRPHGIQLHQVTNTVGTFRYLDEQITELVAACRRHGVQLRMSVGPRGQFDLGPQKLASGTVAAASAYRLRGADQLLYAVDDVLHAIGLGVGGFLVFDEGLLSVLARAKTDGLLPGGIRLKASSNMGASNPAHARLLASIGADSVNLQRDLDVRMLAAVRGATDVALDVHTDNPRSTGGIVRGYDVPEMVRVAAPIYLKTGNAAQDFSETAPSERELDAIAHQLRLDHQILTRLFPAATPSNTPEF</sequence>
<accession>A0ABT9PFG0</accession>
<evidence type="ECO:0000313" key="2">
    <source>
        <dbReference type="Proteomes" id="UP001235712"/>
    </source>
</evidence>
<protein>
    <recommendedName>
        <fullName evidence="3">Peptidase</fullName>
    </recommendedName>
</protein>
<gene>
    <name evidence="1" type="ORF">J2S57_006659</name>
</gene>
<dbReference type="RefSeq" id="WP_307250175.1">
    <property type="nucleotide sequence ID" value="NZ_JAUSQZ010000001.1"/>
</dbReference>
<keyword evidence="2" id="KW-1185">Reference proteome</keyword>
<organism evidence="1 2">
    <name type="scientific">Kineosporia succinea</name>
    <dbReference type="NCBI Taxonomy" id="84632"/>
    <lineage>
        <taxon>Bacteria</taxon>
        <taxon>Bacillati</taxon>
        <taxon>Actinomycetota</taxon>
        <taxon>Actinomycetes</taxon>
        <taxon>Kineosporiales</taxon>
        <taxon>Kineosporiaceae</taxon>
        <taxon>Kineosporia</taxon>
    </lineage>
</organism>
<proteinExistence type="predicted"/>
<evidence type="ECO:0000313" key="1">
    <source>
        <dbReference type="EMBL" id="MDP9830910.1"/>
    </source>
</evidence>
<comment type="caution">
    <text evidence="1">The sequence shown here is derived from an EMBL/GenBank/DDBJ whole genome shotgun (WGS) entry which is preliminary data.</text>
</comment>
<name>A0ABT9PFG0_9ACTN</name>